<reference evidence="1" key="2">
    <citation type="submission" date="2020-06" db="EMBL/GenBank/DDBJ databases">
        <title>Helianthus annuus Genome sequencing and assembly Release 2.</title>
        <authorList>
            <person name="Gouzy J."/>
            <person name="Langlade N."/>
            <person name="Munos S."/>
        </authorList>
    </citation>
    <scope>NUCLEOTIDE SEQUENCE</scope>
    <source>
        <tissue evidence="1">Leaves</tissue>
    </source>
</reference>
<comment type="caution">
    <text evidence="1">The sequence shown here is derived from an EMBL/GenBank/DDBJ whole genome shotgun (WGS) entry which is preliminary data.</text>
</comment>
<sequence>MTIEMKFIFTYNKYKKAHHHEHKLNTPFSTSYPNFIKHISNKKQLQLKAQFSALPNLDFCRAIWTLERPCTVVFRQLRYRLFAKHVPARHQHWRVVFTSLFTAHGTHEYRMKLKILIQIDRDR</sequence>
<dbReference type="Proteomes" id="UP000215914">
    <property type="component" value="Unassembled WGS sequence"/>
</dbReference>
<keyword evidence="2" id="KW-1185">Reference proteome</keyword>
<dbReference type="EMBL" id="MNCJ02000326">
    <property type="protein sequence ID" value="KAF5780234.1"/>
    <property type="molecule type" value="Genomic_DNA"/>
</dbReference>
<evidence type="ECO:0000313" key="1">
    <source>
        <dbReference type="EMBL" id="KAF5780234.1"/>
    </source>
</evidence>
<name>A0A9K3HKW0_HELAN</name>
<evidence type="ECO:0000313" key="2">
    <source>
        <dbReference type="Proteomes" id="UP000215914"/>
    </source>
</evidence>
<dbReference type="AlphaFoldDB" id="A0A9K3HKW0"/>
<accession>A0A9K3HKW0</accession>
<gene>
    <name evidence="1" type="ORF">HanXRQr2_Chr11g0469661</name>
</gene>
<proteinExistence type="predicted"/>
<protein>
    <submittedName>
        <fullName evidence="1">Uncharacterized protein</fullName>
    </submittedName>
</protein>
<dbReference type="Gramene" id="mRNA:HanXRQr2_Chr11g0469661">
    <property type="protein sequence ID" value="CDS:HanXRQr2_Chr11g0469661.1"/>
    <property type="gene ID" value="HanXRQr2_Chr11g0469661"/>
</dbReference>
<reference evidence="1" key="1">
    <citation type="journal article" date="2017" name="Nature">
        <title>The sunflower genome provides insights into oil metabolism, flowering and Asterid evolution.</title>
        <authorList>
            <person name="Badouin H."/>
            <person name="Gouzy J."/>
            <person name="Grassa C.J."/>
            <person name="Murat F."/>
            <person name="Staton S.E."/>
            <person name="Cottret L."/>
            <person name="Lelandais-Briere C."/>
            <person name="Owens G.L."/>
            <person name="Carrere S."/>
            <person name="Mayjonade B."/>
            <person name="Legrand L."/>
            <person name="Gill N."/>
            <person name="Kane N.C."/>
            <person name="Bowers J.E."/>
            <person name="Hubner S."/>
            <person name="Bellec A."/>
            <person name="Berard A."/>
            <person name="Berges H."/>
            <person name="Blanchet N."/>
            <person name="Boniface M.C."/>
            <person name="Brunel D."/>
            <person name="Catrice O."/>
            <person name="Chaidir N."/>
            <person name="Claudel C."/>
            <person name="Donnadieu C."/>
            <person name="Faraut T."/>
            <person name="Fievet G."/>
            <person name="Helmstetter N."/>
            <person name="King M."/>
            <person name="Knapp S.J."/>
            <person name="Lai Z."/>
            <person name="Le Paslier M.C."/>
            <person name="Lippi Y."/>
            <person name="Lorenzon L."/>
            <person name="Mandel J.R."/>
            <person name="Marage G."/>
            <person name="Marchand G."/>
            <person name="Marquand E."/>
            <person name="Bret-Mestries E."/>
            <person name="Morien E."/>
            <person name="Nambeesan S."/>
            <person name="Nguyen T."/>
            <person name="Pegot-Espagnet P."/>
            <person name="Pouilly N."/>
            <person name="Raftis F."/>
            <person name="Sallet E."/>
            <person name="Schiex T."/>
            <person name="Thomas J."/>
            <person name="Vandecasteele C."/>
            <person name="Vares D."/>
            <person name="Vear F."/>
            <person name="Vautrin S."/>
            <person name="Crespi M."/>
            <person name="Mangin B."/>
            <person name="Burke J.M."/>
            <person name="Salse J."/>
            <person name="Munos S."/>
            <person name="Vincourt P."/>
            <person name="Rieseberg L.H."/>
            <person name="Langlade N.B."/>
        </authorList>
    </citation>
    <scope>NUCLEOTIDE SEQUENCE</scope>
    <source>
        <tissue evidence="1">Leaves</tissue>
    </source>
</reference>
<organism evidence="1 2">
    <name type="scientific">Helianthus annuus</name>
    <name type="common">Common sunflower</name>
    <dbReference type="NCBI Taxonomy" id="4232"/>
    <lineage>
        <taxon>Eukaryota</taxon>
        <taxon>Viridiplantae</taxon>
        <taxon>Streptophyta</taxon>
        <taxon>Embryophyta</taxon>
        <taxon>Tracheophyta</taxon>
        <taxon>Spermatophyta</taxon>
        <taxon>Magnoliopsida</taxon>
        <taxon>eudicotyledons</taxon>
        <taxon>Gunneridae</taxon>
        <taxon>Pentapetalae</taxon>
        <taxon>asterids</taxon>
        <taxon>campanulids</taxon>
        <taxon>Asterales</taxon>
        <taxon>Asteraceae</taxon>
        <taxon>Asteroideae</taxon>
        <taxon>Heliantheae alliance</taxon>
        <taxon>Heliantheae</taxon>
        <taxon>Helianthus</taxon>
    </lineage>
</organism>